<dbReference type="InterPro" id="IPR039421">
    <property type="entry name" value="Type_1_exporter"/>
</dbReference>
<keyword evidence="12" id="KW-1185">Reference proteome</keyword>
<feature type="transmembrane region" description="Helical" evidence="8">
    <location>
        <begin position="161"/>
        <end position="183"/>
    </location>
</feature>
<dbReference type="NCBIfam" id="TIGR02868">
    <property type="entry name" value="CydC"/>
    <property type="match status" value="1"/>
</dbReference>
<reference evidence="11 12" key="1">
    <citation type="submission" date="2016-10" db="EMBL/GenBank/DDBJ databases">
        <authorList>
            <person name="de Groot N.N."/>
        </authorList>
    </citation>
    <scope>NUCLEOTIDE SEQUENCE [LARGE SCALE GENOMIC DNA]</scope>
    <source>
        <strain evidence="11 12">ATCC 700224</strain>
    </source>
</reference>
<comment type="subcellular location">
    <subcellularLocation>
        <location evidence="1">Cell membrane</location>
        <topology evidence="1">Multi-pass membrane protein</topology>
    </subcellularLocation>
</comment>
<evidence type="ECO:0000259" key="10">
    <source>
        <dbReference type="PROSITE" id="PS50929"/>
    </source>
</evidence>
<dbReference type="Pfam" id="PF00005">
    <property type="entry name" value="ABC_tran"/>
    <property type="match status" value="1"/>
</dbReference>
<evidence type="ECO:0000256" key="8">
    <source>
        <dbReference type="SAM" id="Phobius"/>
    </source>
</evidence>
<dbReference type="PROSITE" id="PS50893">
    <property type="entry name" value="ABC_TRANSPORTER_2"/>
    <property type="match status" value="1"/>
</dbReference>
<dbReference type="PROSITE" id="PS50929">
    <property type="entry name" value="ABC_TM1F"/>
    <property type="match status" value="1"/>
</dbReference>
<dbReference type="InterPro" id="IPR011527">
    <property type="entry name" value="ABC1_TM_dom"/>
</dbReference>
<evidence type="ECO:0000256" key="4">
    <source>
        <dbReference type="ARBA" id="ARBA00022840"/>
    </source>
</evidence>
<dbReference type="InterPro" id="IPR036640">
    <property type="entry name" value="ABC1_TM_sf"/>
</dbReference>
<evidence type="ECO:0000259" key="9">
    <source>
        <dbReference type="PROSITE" id="PS50893"/>
    </source>
</evidence>
<keyword evidence="5 8" id="KW-1133">Transmembrane helix</keyword>
<dbReference type="Proteomes" id="UP000199412">
    <property type="component" value="Unassembled WGS sequence"/>
</dbReference>
<feature type="transmembrane region" description="Helical" evidence="8">
    <location>
        <begin position="244"/>
        <end position="262"/>
    </location>
</feature>
<feature type="domain" description="ABC transmembrane type-1" evidence="10">
    <location>
        <begin position="19"/>
        <end position="305"/>
    </location>
</feature>
<dbReference type="InterPro" id="IPR003439">
    <property type="entry name" value="ABC_transporter-like_ATP-bd"/>
</dbReference>
<dbReference type="RefSeq" id="WP_092787918.1">
    <property type="nucleotide sequence ID" value="NZ_FNAP01000019.1"/>
</dbReference>
<evidence type="ECO:0000256" key="1">
    <source>
        <dbReference type="ARBA" id="ARBA00004651"/>
    </source>
</evidence>
<dbReference type="SMART" id="SM00382">
    <property type="entry name" value="AAA"/>
    <property type="match status" value="1"/>
</dbReference>
<dbReference type="GO" id="GO:0005524">
    <property type="term" value="F:ATP binding"/>
    <property type="evidence" value="ECO:0007669"/>
    <property type="project" value="UniProtKB-KW"/>
</dbReference>
<evidence type="ECO:0000256" key="6">
    <source>
        <dbReference type="ARBA" id="ARBA00023136"/>
    </source>
</evidence>
<name>A0A1G7H923_9PROT</name>
<dbReference type="InterPro" id="IPR027417">
    <property type="entry name" value="P-loop_NTPase"/>
</dbReference>
<evidence type="ECO:0000256" key="5">
    <source>
        <dbReference type="ARBA" id="ARBA00022989"/>
    </source>
</evidence>
<dbReference type="PANTHER" id="PTHR24221:SF654">
    <property type="entry name" value="ATP-BINDING CASSETTE SUB-FAMILY B MEMBER 6"/>
    <property type="match status" value="1"/>
</dbReference>
<dbReference type="GO" id="GO:0140359">
    <property type="term" value="F:ABC-type transporter activity"/>
    <property type="evidence" value="ECO:0007669"/>
    <property type="project" value="InterPro"/>
</dbReference>
<evidence type="ECO:0000313" key="11">
    <source>
        <dbReference type="EMBL" id="SDE96940.1"/>
    </source>
</evidence>
<dbReference type="OrthoDB" id="5288404at2"/>
<keyword evidence="6 8" id="KW-0472">Membrane</keyword>
<accession>A0A1G7H923</accession>
<dbReference type="InterPro" id="IPR017871">
    <property type="entry name" value="ABC_transporter-like_CS"/>
</dbReference>
<dbReference type="Gene3D" id="1.20.1560.10">
    <property type="entry name" value="ABC transporter type 1, transmembrane domain"/>
    <property type="match status" value="1"/>
</dbReference>
<evidence type="ECO:0000256" key="2">
    <source>
        <dbReference type="ARBA" id="ARBA00022692"/>
    </source>
</evidence>
<dbReference type="GO" id="GO:0034775">
    <property type="term" value="P:glutathione transmembrane transport"/>
    <property type="evidence" value="ECO:0007669"/>
    <property type="project" value="InterPro"/>
</dbReference>
<feature type="domain" description="ABC transporter" evidence="9">
    <location>
        <begin position="339"/>
        <end position="565"/>
    </location>
</feature>
<dbReference type="STRING" id="69960.SAMN05421720_1192"/>
<evidence type="ECO:0000256" key="3">
    <source>
        <dbReference type="ARBA" id="ARBA00022741"/>
    </source>
</evidence>
<feature type="transmembrane region" description="Helical" evidence="8">
    <location>
        <begin position="41"/>
        <end position="60"/>
    </location>
</feature>
<dbReference type="Gene3D" id="3.40.50.300">
    <property type="entry name" value="P-loop containing nucleotide triphosphate hydrolases"/>
    <property type="match status" value="1"/>
</dbReference>
<dbReference type="GO" id="GO:0016887">
    <property type="term" value="F:ATP hydrolysis activity"/>
    <property type="evidence" value="ECO:0007669"/>
    <property type="project" value="InterPro"/>
</dbReference>
<dbReference type="PROSITE" id="PS00211">
    <property type="entry name" value="ABC_TRANSPORTER_1"/>
    <property type="match status" value="1"/>
</dbReference>
<gene>
    <name evidence="11" type="ORF">SAMN05421720_1192</name>
</gene>
<dbReference type="InterPro" id="IPR003593">
    <property type="entry name" value="AAA+_ATPase"/>
</dbReference>
<proteinExistence type="predicted"/>
<dbReference type="PANTHER" id="PTHR24221">
    <property type="entry name" value="ATP-BINDING CASSETTE SUB-FAMILY B"/>
    <property type="match status" value="1"/>
</dbReference>
<keyword evidence="2 8" id="KW-0812">Transmembrane</keyword>
<feature type="transmembrane region" description="Helical" evidence="8">
    <location>
        <begin position="131"/>
        <end position="155"/>
    </location>
</feature>
<protein>
    <submittedName>
        <fullName evidence="11">ATP-binding cassette, subfamily C, CydC</fullName>
    </submittedName>
</protein>
<feature type="region of interest" description="Disordered" evidence="7">
    <location>
        <begin position="316"/>
        <end position="336"/>
    </location>
</feature>
<dbReference type="CDD" id="cd03228">
    <property type="entry name" value="ABCC_MRP_Like"/>
    <property type="match status" value="1"/>
</dbReference>
<evidence type="ECO:0000313" key="12">
    <source>
        <dbReference type="Proteomes" id="UP000199412"/>
    </source>
</evidence>
<keyword evidence="3" id="KW-0547">Nucleotide-binding</keyword>
<dbReference type="SUPFAM" id="SSF90123">
    <property type="entry name" value="ABC transporter transmembrane region"/>
    <property type="match status" value="1"/>
</dbReference>
<organism evidence="11 12">
    <name type="scientific">Rhodospira trueperi</name>
    <dbReference type="NCBI Taxonomy" id="69960"/>
    <lineage>
        <taxon>Bacteria</taxon>
        <taxon>Pseudomonadati</taxon>
        <taxon>Pseudomonadota</taxon>
        <taxon>Alphaproteobacteria</taxon>
        <taxon>Rhodospirillales</taxon>
        <taxon>Rhodospirillaceae</taxon>
        <taxon>Rhodospira</taxon>
    </lineage>
</organism>
<dbReference type="EMBL" id="FNAP01000019">
    <property type="protein sequence ID" value="SDE96940.1"/>
    <property type="molecule type" value="Genomic_DNA"/>
</dbReference>
<dbReference type="InterPro" id="IPR014223">
    <property type="entry name" value="ABC_CydC/D"/>
</dbReference>
<dbReference type="AlphaFoldDB" id="A0A1G7H923"/>
<evidence type="ECO:0000256" key="7">
    <source>
        <dbReference type="SAM" id="MobiDB-lite"/>
    </source>
</evidence>
<sequence>MTRLGFLVRFTRGHRLWILAGLALAMVTALANVVLLAVSGWFITGMALAGAAGASFNYFLPSAVIRGCAILRAGGRYAERLVTHEAILRLIGRTRADLFAHLSRRSPQDPVFPRGADAATRLGSDLETLQGAVLSLFSPIVVALVIALAVIVHTAGIAPPVAVVVALGLAVGGGAVPVGLAFAGRRPGREAITARAALAMGLADVVEGRDEVFAFGALARTQAALTARDAALRQARRRAAHQDSLGLALLPVTAHVTLWAVVVAGAPLVIGGTLAPDALVMLAFLGFAAFDPLSPLPQALQRVGAVTAALDRVRALAGPTPKASPPDARTEPRGEPAPIRLTRVTARWPGASRPTLEDVSLTLAPGDRLGLVGASGAGKSSIVSILAGDLRPDTGTIEGTTGLRLAVAPQTPVLLSETLRHNLTLGDPAVTEVALRDALATAGLVDWLAALPLGLDEPLGRGGRPLSGGEARRLGIARALLSPAPVLVLDEPGEGLDPAAEAAVLDRVLATAEARRQAVVLITHRPAGLDRMDTVLYLDGGRVLEAGNPWALTRTEGPFRHFLERCAV</sequence>
<dbReference type="GO" id="GO:0005886">
    <property type="term" value="C:plasma membrane"/>
    <property type="evidence" value="ECO:0007669"/>
    <property type="project" value="UniProtKB-SubCell"/>
</dbReference>
<dbReference type="GO" id="GO:0045454">
    <property type="term" value="P:cell redox homeostasis"/>
    <property type="evidence" value="ECO:0007669"/>
    <property type="project" value="InterPro"/>
</dbReference>
<keyword evidence="4 11" id="KW-0067">ATP-binding</keyword>
<dbReference type="SUPFAM" id="SSF52540">
    <property type="entry name" value="P-loop containing nucleoside triphosphate hydrolases"/>
    <property type="match status" value="1"/>
</dbReference>